<protein>
    <submittedName>
        <fullName evidence="3">Lysine 6-dehydrogenase</fullName>
        <ecNumber evidence="3">1.4.1.18</ecNumber>
    </submittedName>
</protein>
<reference evidence="4" key="1">
    <citation type="submission" date="2017-09" db="EMBL/GenBank/DDBJ databases">
        <title>Metaegenomics of thermophilic ammonia-oxidizing enrichment culture.</title>
        <authorList>
            <person name="Kato S."/>
            <person name="Suzuki K."/>
        </authorList>
    </citation>
    <scope>NUCLEOTIDE SEQUENCE [LARGE SCALE GENOMIC DNA]</scope>
</reference>
<dbReference type="EMBL" id="BEHY01000024">
    <property type="protein sequence ID" value="GBD09009.1"/>
    <property type="molecule type" value="Genomic_DNA"/>
</dbReference>
<feature type="domain" description="Saccharopine dehydrogenase NADP binding" evidence="1">
    <location>
        <begin position="4"/>
        <end position="121"/>
    </location>
</feature>
<dbReference type="PANTHER" id="PTHR43796:SF2">
    <property type="entry name" value="CARBOXYNORSPERMIDINE SYNTHASE"/>
    <property type="match status" value="1"/>
</dbReference>
<dbReference type="InterPro" id="IPR005097">
    <property type="entry name" value="Sacchrp_dh_NADP-bd"/>
</dbReference>
<dbReference type="Gene3D" id="3.40.50.720">
    <property type="entry name" value="NAD(P)-binding Rossmann-like Domain"/>
    <property type="match status" value="2"/>
</dbReference>
<proteinExistence type="predicted"/>
<dbReference type="EC" id="1.4.1.18" evidence="3"/>
<organism evidence="3 4">
    <name type="scientific">Candidatus Thermoflexus japonica</name>
    <dbReference type="NCBI Taxonomy" id="2035417"/>
    <lineage>
        <taxon>Bacteria</taxon>
        <taxon>Bacillati</taxon>
        <taxon>Chloroflexota</taxon>
        <taxon>Thermoflexia</taxon>
        <taxon>Thermoflexales</taxon>
        <taxon>Thermoflexaceae</taxon>
        <taxon>Thermoflexus</taxon>
    </lineage>
</organism>
<dbReference type="SUPFAM" id="SSF51735">
    <property type="entry name" value="NAD(P)-binding Rossmann-fold domains"/>
    <property type="match status" value="1"/>
</dbReference>
<evidence type="ECO:0000259" key="2">
    <source>
        <dbReference type="Pfam" id="PF16653"/>
    </source>
</evidence>
<keyword evidence="3" id="KW-0560">Oxidoreductase</keyword>
<dbReference type="GO" id="GO:0050303">
    <property type="term" value="F:lysine 6-dehydrogenase activity"/>
    <property type="evidence" value="ECO:0007669"/>
    <property type="project" value="UniProtKB-EC"/>
</dbReference>
<dbReference type="AlphaFoldDB" id="A0A2H5Y6D5"/>
<dbReference type="PANTHER" id="PTHR43796">
    <property type="entry name" value="CARBOXYNORSPERMIDINE SYNTHASE"/>
    <property type="match status" value="1"/>
</dbReference>
<accession>A0A2H5Y6D5</accession>
<evidence type="ECO:0000313" key="3">
    <source>
        <dbReference type="EMBL" id="GBD09009.1"/>
    </source>
</evidence>
<comment type="caution">
    <text evidence="3">The sequence shown here is derived from an EMBL/GenBank/DDBJ whole genome shotgun (WGS) entry which is preliminary data.</text>
</comment>
<dbReference type="Pfam" id="PF03435">
    <property type="entry name" value="Sacchrp_dh_NADP"/>
    <property type="match status" value="1"/>
</dbReference>
<name>A0A2H5Y6D5_9CHLR</name>
<evidence type="ECO:0000313" key="4">
    <source>
        <dbReference type="Proteomes" id="UP000236642"/>
    </source>
</evidence>
<evidence type="ECO:0000259" key="1">
    <source>
        <dbReference type="Pfam" id="PF03435"/>
    </source>
</evidence>
<feature type="domain" description="Saccharopine dehydrogenase-like C-terminal" evidence="2">
    <location>
        <begin position="126"/>
        <end position="374"/>
    </location>
</feature>
<dbReference type="InterPro" id="IPR036291">
    <property type="entry name" value="NAD(P)-bd_dom_sf"/>
</dbReference>
<gene>
    <name evidence="3" type="primary">lysDH_1</name>
    <name evidence="3" type="ORF">HRbin22_01256</name>
</gene>
<dbReference type="Proteomes" id="UP000236642">
    <property type="component" value="Unassembled WGS sequence"/>
</dbReference>
<dbReference type="Gene3D" id="3.30.360.10">
    <property type="entry name" value="Dihydrodipicolinate Reductase, domain 2"/>
    <property type="match status" value="1"/>
</dbReference>
<sequence>MRILALGGAGAVAQEATRDLCRYGSFFREIVIADIDPEKAERLAREIGDPRLRVIPLDVRDEEALVRQIRGFDVVMNGLPFAYDVLVTRACVEAGVSGVDLAFDEAQFDLDEEARSRGMVFIPGVGATPGTTNVMAAHGARHMDQVEGIEIAFAAFRCLAPSPGLLRTTLWEFNPEEPERETVYWEDGAWRPAPPFSGEKRVRFHEQIGEQTVYYVPHDEARTLPRSFPGLRRAAVRGCFPPHVMRAMRALYEMGALSSVPVPVDGKTYPAIDLVARLLSALPASRENPIWAYGLVVEVYGRKDGRPRTVTLRNRHPPQDVWGGEAAYYRNIGVPLSVAAQMIARGEITARGVVPPERAIPPERFFEELARRGIEIVEEMG</sequence>
<dbReference type="Pfam" id="PF16653">
    <property type="entry name" value="Sacchrp_dh_C"/>
    <property type="match status" value="1"/>
</dbReference>
<dbReference type="InterPro" id="IPR032095">
    <property type="entry name" value="Sacchrp_dh-like_C"/>
</dbReference>